<protein>
    <submittedName>
        <fullName evidence="1">Uncharacterized protein</fullName>
    </submittedName>
</protein>
<organism evidence="1 2">
    <name type="scientific">Pseudomonas turukhanskensis</name>
    <dbReference type="NCBI Taxonomy" id="1806536"/>
    <lineage>
        <taxon>Bacteria</taxon>
        <taxon>Pseudomonadati</taxon>
        <taxon>Pseudomonadota</taxon>
        <taxon>Gammaproteobacteria</taxon>
        <taxon>Pseudomonadales</taxon>
        <taxon>Pseudomonadaceae</taxon>
        <taxon>Pseudomonas</taxon>
    </lineage>
</organism>
<gene>
    <name evidence="1" type="ORF">GCM10017655_52960</name>
</gene>
<accession>A0A9W6NJ16</accession>
<dbReference type="Proteomes" id="UP001143328">
    <property type="component" value="Unassembled WGS sequence"/>
</dbReference>
<comment type="caution">
    <text evidence="1">The sequence shown here is derived from an EMBL/GenBank/DDBJ whole genome shotgun (WGS) entry which is preliminary data.</text>
</comment>
<evidence type="ECO:0000313" key="1">
    <source>
        <dbReference type="EMBL" id="GLK92231.1"/>
    </source>
</evidence>
<dbReference type="AlphaFoldDB" id="A0A9W6NJ16"/>
<evidence type="ECO:0000313" key="2">
    <source>
        <dbReference type="Proteomes" id="UP001143328"/>
    </source>
</evidence>
<name>A0A9W6NJ16_9PSED</name>
<dbReference type="RefSeq" id="WP_271198522.1">
    <property type="nucleotide sequence ID" value="NZ_BSFN01000040.1"/>
</dbReference>
<keyword evidence="2" id="KW-1185">Reference proteome</keyword>
<reference evidence="1" key="2">
    <citation type="submission" date="2023-01" db="EMBL/GenBank/DDBJ databases">
        <authorList>
            <person name="Sun Q."/>
            <person name="Evtushenko L."/>
        </authorList>
    </citation>
    <scope>NUCLEOTIDE SEQUENCE</scope>
    <source>
        <strain evidence="1">VKM B-2935</strain>
    </source>
</reference>
<dbReference type="EMBL" id="BSFN01000040">
    <property type="protein sequence ID" value="GLK92231.1"/>
    <property type="molecule type" value="Genomic_DNA"/>
</dbReference>
<reference evidence="1" key="1">
    <citation type="journal article" date="2014" name="Int. J. Syst. Evol. Microbiol.">
        <title>Complete genome sequence of Corynebacterium casei LMG S-19264T (=DSM 44701T), isolated from a smear-ripened cheese.</title>
        <authorList>
            <consortium name="US DOE Joint Genome Institute (JGI-PGF)"/>
            <person name="Walter F."/>
            <person name="Albersmeier A."/>
            <person name="Kalinowski J."/>
            <person name="Ruckert C."/>
        </authorList>
    </citation>
    <scope>NUCLEOTIDE SEQUENCE</scope>
    <source>
        <strain evidence="1">VKM B-2935</strain>
    </source>
</reference>
<proteinExistence type="predicted"/>
<sequence>MTGETRSIPGFDSERTNVDVYLAKHRPQNQSTVGNGYPFNPTLRVHFSNTANEYREPLETQDWWGLPYIETYSWEESEEHDRSVQSHHRSEGNEFVISDDELNAKLAKSKVHFYKLYPEGKLYNVHCLDGGAWDRPTDWRHVSYAG</sequence>